<feature type="region of interest" description="Disordered" evidence="1">
    <location>
        <begin position="25"/>
        <end position="52"/>
    </location>
</feature>
<proteinExistence type="predicted"/>
<protein>
    <submittedName>
        <fullName evidence="2">Uncharacterized protein</fullName>
    </submittedName>
</protein>
<dbReference type="Proteomes" id="UP000306416">
    <property type="component" value="Unassembled WGS sequence"/>
</dbReference>
<reference evidence="2 3" key="1">
    <citation type="submission" date="2019-04" db="EMBL/GenBank/DDBJ databases">
        <title>Geobacter oryzae sp. nov., ferric-reducing bacteria isolated from paddy soil.</title>
        <authorList>
            <person name="Xu Z."/>
            <person name="Masuda Y."/>
            <person name="Itoh H."/>
            <person name="Senoo K."/>
        </authorList>
    </citation>
    <scope>NUCLEOTIDE SEQUENCE [LARGE SCALE GENOMIC DNA]</scope>
    <source>
        <strain evidence="2 3">Red111</strain>
    </source>
</reference>
<comment type="caution">
    <text evidence="2">The sequence shown here is derived from an EMBL/GenBank/DDBJ whole genome shotgun (WGS) entry which is preliminary data.</text>
</comment>
<accession>A0A4S1CN85</accession>
<organism evidence="2 3">
    <name type="scientific">Geomonas terrae</name>
    <dbReference type="NCBI Taxonomy" id="2562681"/>
    <lineage>
        <taxon>Bacteria</taxon>
        <taxon>Pseudomonadati</taxon>
        <taxon>Thermodesulfobacteriota</taxon>
        <taxon>Desulfuromonadia</taxon>
        <taxon>Geobacterales</taxon>
        <taxon>Geobacteraceae</taxon>
        <taxon>Geomonas</taxon>
    </lineage>
</organism>
<sequence length="122" mass="13098">MWPKLVFFVFLVLFPVAIVLGQDDKPAAPDDPNANVAVAKPADPGDAEPKMVSGMSVLGNKEAPMSLFIVPWKVSELGAETSLTRTLNERPAPVDREVFRREVAFYEVSTGKSDVPAGSGTP</sequence>
<dbReference type="EMBL" id="SRSC01000001">
    <property type="protein sequence ID" value="TGU75297.1"/>
    <property type="molecule type" value="Genomic_DNA"/>
</dbReference>
<evidence type="ECO:0000256" key="1">
    <source>
        <dbReference type="SAM" id="MobiDB-lite"/>
    </source>
</evidence>
<gene>
    <name evidence="2" type="ORF">E4633_06325</name>
</gene>
<evidence type="ECO:0000313" key="3">
    <source>
        <dbReference type="Proteomes" id="UP000306416"/>
    </source>
</evidence>
<feature type="compositionally biased region" description="Low complexity" evidence="1">
    <location>
        <begin position="30"/>
        <end position="39"/>
    </location>
</feature>
<evidence type="ECO:0000313" key="2">
    <source>
        <dbReference type="EMBL" id="TGU75297.1"/>
    </source>
</evidence>
<name>A0A4S1CN85_9BACT</name>
<keyword evidence="3" id="KW-1185">Reference proteome</keyword>
<dbReference type="AlphaFoldDB" id="A0A4S1CN85"/>